<feature type="transmembrane region" description="Helical" evidence="7">
    <location>
        <begin position="20"/>
        <end position="38"/>
    </location>
</feature>
<dbReference type="RefSeq" id="WP_345012647.1">
    <property type="nucleotide sequence ID" value="NZ_BAABFC010000012.1"/>
</dbReference>
<gene>
    <name evidence="8" type="ORF">GCM10023095_20240</name>
</gene>
<feature type="transmembrane region" description="Helical" evidence="7">
    <location>
        <begin position="140"/>
        <end position="162"/>
    </location>
</feature>
<dbReference type="Pfam" id="PF04632">
    <property type="entry name" value="FUSC"/>
    <property type="match status" value="1"/>
</dbReference>
<dbReference type="PANTHER" id="PTHR30509:SF9">
    <property type="entry name" value="MULTIDRUG RESISTANCE PROTEIN MDTO"/>
    <property type="match status" value="1"/>
</dbReference>
<keyword evidence="3" id="KW-1003">Cell membrane</keyword>
<dbReference type="Proteomes" id="UP001501321">
    <property type="component" value="Unassembled WGS sequence"/>
</dbReference>
<evidence type="ECO:0000313" key="9">
    <source>
        <dbReference type="Proteomes" id="UP001501321"/>
    </source>
</evidence>
<feature type="transmembrane region" description="Helical" evidence="7">
    <location>
        <begin position="116"/>
        <end position="134"/>
    </location>
</feature>
<feature type="transmembrane region" description="Helical" evidence="7">
    <location>
        <begin position="44"/>
        <end position="62"/>
    </location>
</feature>
<evidence type="ECO:0000256" key="1">
    <source>
        <dbReference type="ARBA" id="ARBA00004651"/>
    </source>
</evidence>
<sequence length="357" mass="39585">MRLFAPASPLARFIYRHIRVIHVFKISLALLIAHIINYLYPVPYFAWTSVTIVIIMLTLPQVGGTLEKSLQRVVGTVLGALYGILILSLTSNPALIAGLTLLGIALTAYRASGRMGYSYLVAGFTLMIVIDGGKQGMTEAAWRTGTILLGCVIAVGVSQLILPLRARNEWRWLFSDSLIRMAKVWQMHLSTNVHRPLRTRSFLAGIDQRLQRQKGLRRSVTLESPGLRRFDGEIGELIQAQERCLLLLELLAQTRWETSASALSIQRHYAISLQAKQMGQQLLALAAFCAGESPFLPPRGEDHLQQLKTQMQAELAGAAGGFNAQGYAWLIYQMGLQISLLTTLIHRMAGEADLRHS</sequence>
<dbReference type="InterPro" id="IPR006726">
    <property type="entry name" value="PHBA_efflux_AaeB/fusaric-R"/>
</dbReference>
<evidence type="ECO:0000256" key="5">
    <source>
        <dbReference type="ARBA" id="ARBA00022989"/>
    </source>
</evidence>
<keyword evidence="9" id="KW-1185">Reference proteome</keyword>
<comment type="subcellular location">
    <subcellularLocation>
        <location evidence="1">Cell membrane</location>
        <topology evidence="1">Multi-pass membrane protein</topology>
    </subcellularLocation>
</comment>
<keyword evidence="4 7" id="KW-0812">Transmembrane</keyword>
<proteinExistence type="predicted"/>
<evidence type="ECO:0000256" key="6">
    <source>
        <dbReference type="ARBA" id="ARBA00023136"/>
    </source>
</evidence>
<evidence type="ECO:0000256" key="7">
    <source>
        <dbReference type="SAM" id="Phobius"/>
    </source>
</evidence>
<reference evidence="9" key="1">
    <citation type="journal article" date="2019" name="Int. J. Syst. Evol. Microbiol.">
        <title>The Global Catalogue of Microorganisms (GCM) 10K type strain sequencing project: providing services to taxonomists for standard genome sequencing and annotation.</title>
        <authorList>
            <consortium name="The Broad Institute Genomics Platform"/>
            <consortium name="The Broad Institute Genome Sequencing Center for Infectious Disease"/>
            <person name="Wu L."/>
            <person name="Ma J."/>
        </authorList>
    </citation>
    <scope>NUCLEOTIDE SEQUENCE [LARGE SCALE GENOMIC DNA]</scope>
    <source>
        <strain evidence="9">JCM 32226</strain>
    </source>
</reference>
<accession>A0ABP8Q999</accession>
<name>A0ABP8Q999_9GAMM</name>
<protein>
    <submittedName>
        <fullName evidence="8">FUSC family protein</fullName>
    </submittedName>
</protein>
<comment type="caution">
    <text evidence="8">The sequence shown here is derived from an EMBL/GenBank/DDBJ whole genome shotgun (WGS) entry which is preliminary data.</text>
</comment>
<keyword evidence="6 7" id="KW-0472">Membrane</keyword>
<evidence type="ECO:0000256" key="4">
    <source>
        <dbReference type="ARBA" id="ARBA00022692"/>
    </source>
</evidence>
<evidence type="ECO:0000256" key="3">
    <source>
        <dbReference type="ARBA" id="ARBA00022475"/>
    </source>
</evidence>
<dbReference type="EMBL" id="BAABFC010000012">
    <property type="protein sequence ID" value="GAA4499686.1"/>
    <property type="molecule type" value="Genomic_DNA"/>
</dbReference>
<evidence type="ECO:0000256" key="2">
    <source>
        <dbReference type="ARBA" id="ARBA00022448"/>
    </source>
</evidence>
<keyword evidence="2" id="KW-0813">Transport</keyword>
<evidence type="ECO:0000313" key="8">
    <source>
        <dbReference type="EMBL" id="GAA4499686.1"/>
    </source>
</evidence>
<dbReference type="PANTHER" id="PTHR30509">
    <property type="entry name" value="P-HYDROXYBENZOIC ACID EFFLUX PUMP SUBUNIT-RELATED"/>
    <property type="match status" value="1"/>
</dbReference>
<organism evidence="8 9">
    <name type="scientific">Pseudaeromonas paramecii</name>
    <dbReference type="NCBI Taxonomy" id="2138166"/>
    <lineage>
        <taxon>Bacteria</taxon>
        <taxon>Pseudomonadati</taxon>
        <taxon>Pseudomonadota</taxon>
        <taxon>Gammaproteobacteria</taxon>
        <taxon>Aeromonadales</taxon>
        <taxon>Aeromonadaceae</taxon>
        <taxon>Pseudaeromonas</taxon>
    </lineage>
</organism>
<keyword evidence="5 7" id="KW-1133">Transmembrane helix</keyword>